<feature type="compositionally biased region" description="Basic and acidic residues" evidence="1">
    <location>
        <begin position="99"/>
        <end position="114"/>
    </location>
</feature>
<evidence type="ECO:0000313" key="3">
    <source>
        <dbReference type="Proteomes" id="UP000308768"/>
    </source>
</evidence>
<accession>A0A4U0X9J3</accession>
<dbReference type="STRING" id="331657.A0A4U0X9J3"/>
<name>A0A4U0X9J3_9PEZI</name>
<comment type="caution">
    <text evidence="2">The sequence shown here is derived from an EMBL/GenBank/DDBJ whole genome shotgun (WGS) entry which is preliminary data.</text>
</comment>
<evidence type="ECO:0000256" key="1">
    <source>
        <dbReference type="SAM" id="MobiDB-lite"/>
    </source>
</evidence>
<dbReference type="EMBL" id="NAJN01000525">
    <property type="protein sequence ID" value="TKA72048.1"/>
    <property type="molecule type" value="Genomic_DNA"/>
</dbReference>
<feature type="compositionally biased region" description="Basic residues" evidence="1">
    <location>
        <begin position="562"/>
        <end position="572"/>
    </location>
</feature>
<feature type="region of interest" description="Disordered" evidence="1">
    <location>
        <begin position="42"/>
        <end position="120"/>
    </location>
</feature>
<dbReference type="AlphaFoldDB" id="A0A4U0X9J3"/>
<protein>
    <submittedName>
        <fullName evidence="2">Uncharacterized protein</fullName>
    </submittedName>
</protein>
<keyword evidence="3" id="KW-1185">Reference proteome</keyword>
<proteinExistence type="predicted"/>
<feature type="compositionally biased region" description="Low complexity" evidence="1">
    <location>
        <begin position="533"/>
        <end position="550"/>
    </location>
</feature>
<gene>
    <name evidence="2" type="ORF">B0A49_05620</name>
</gene>
<dbReference type="OrthoDB" id="3231004at2759"/>
<sequence length="940" mass="101368">MSLTAPYSNAMRLGQGFNSYTHEIRVNNAVLIGKNVLATKVPDESEEAKPSSESAQTAGVPVKGPDDALKASPKQKNIDATEPGGPAVDVSNAAPAEQKSPDRNQSKEECRNERAPQPAAKDIEGKILEGVAPALALAKVLATGMAADSAVVNDADNTAPALDPIPIQNMPTFNNDSAARQGNGVLFDASVPSTALPTWISQQPSRKSGQSVTFSTRSIDNVSDVMDALNISASTSIKYGTIHGNASAAFVNENKVLESQLNYVVSVKVNNEVKKADEQVMSFNPIKDMLPQDFTKIYGDCFISGFLEGGEFNAVISIKVNDSSSLKKVKQAADFQLAVGATPVSVGAKESFAKESSKILEGTEITISVNWIGGGEIKKPEAPWTLSTVVAIANAFPSMVSRCSSRTTALLTRYTALRSFQEWKCKMSNTGDTTWQDFMTLERVVKSDGTVAVTKLHDWEKKLIKNYTPCALYTADLFDALVAYKALRKRIGDMLLDPTQYKENTPAKPKVAPVHCPEICDSPTTHKDDASRQVSDQSSSTAQASPQQVPDGSVAAHDHAQSRRPSRLRTPHHRESDHEATGHSPPRRSDTAATYGIAPSLSISEHWNLDGLNSEEQPPLTLNPSDLNEAKLVCRLAMTLITEEAASIVDHPEYAYAEYNSETGCTRMKKPNYAYPEVLERRLPIFVGNSSSDTSASRDPIAELMAEETRLIEPHDLFWKATGDDLHQDRSNEPFVLLNLDPGKTIDRMSFHAHRQHWYAASRFSKASAGAIAAIGLRYNTDHRGANPNKGDACSTHCGRPSKNSDDFHVSDLDLTPASLASAEPINSLAPTAPRTAAAASTTSAVTRLDICHDPGSGRIAGLILYTSLANAAGLETESVAWRQWGGAAARPPASVKVTSQEPPCDGGTWRFVGFCGSFDTSAFKTCRVLSRVSGVWRRV</sequence>
<dbReference type="Proteomes" id="UP000308768">
    <property type="component" value="Unassembled WGS sequence"/>
</dbReference>
<reference evidence="2 3" key="1">
    <citation type="submission" date="2017-03" db="EMBL/GenBank/DDBJ databases">
        <title>Genomes of endolithic fungi from Antarctica.</title>
        <authorList>
            <person name="Coleine C."/>
            <person name="Masonjones S."/>
            <person name="Stajich J.E."/>
        </authorList>
    </citation>
    <scope>NUCLEOTIDE SEQUENCE [LARGE SCALE GENOMIC DNA]</scope>
    <source>
        <strain evidence="2 3">CCFEE 5187</strain>
    </source>
</reference>
<organism evidence="2 3">
    <name type="scientific">Cryomyces minteri</name>
    <dbReference type="NCBI Taxonomy" id="331657"/>
    <lineage>
        <taxon>Eukaryota</taxon>
        <taxon>Fungi</taxon>
        <taxon>Dikarya</taxon>
        <taxon>Ascomycota</taxon>
        <taxon>Pezizomycotina</taxon>
        <taxon>Dothideomycetes</taxon>
        <taxon>Dothideomycetes incertae sedis</taxon>
        <taxon>Cryomyces</taxon>
    </lineage>
</organism>
<feature type="region of interest" description="Disordered" evidence="1">
    <location>
        <begin position="499"/>
        <end position="592"/>
    </location>
</feature>
<evidence type="ECO:0000313" key="2">
    <source>
        <dbReference type="EMBL" id="TKA72048.1"/>
    </source>
</evidence>